<keyword evidence="3" id="KW-1185">Reference proteome</keyword>
<sequence length="101" mass="11326">MSLKPVELQIALPRTTEAGKLQQELQHRPAQQQQELAGQNIKDTREQAQRSAEVDETSESAVREDGRRGGSSSSGLPQERKNSKERQAEHPFKGHRLDVTL</sequence>
<dbReference type="AlphaFoldDB" id="A0A6M1PFX0"/>
<dbReference type="RefSeq" id="WP_165093649.1">
    <property type="nucleotide sequence ID" value="NZ_JAAKGU010000001.1"/>
</dbReference>
<protein>
    <submittedName>
        <fullName evidence="2">Uncharacterized protein</fullName>
    </submittedName>
</protein>
<comment type="caution">
    <text evidence="2">The sequence shown here is derived from an EMBL/GenBank/DDBJ whole genome shotgun (WGS) entry which is preliminary data.</text>
</comment>
<name>A0A6M1PFX0_9BACL</name>
<evidence type="ECO:0000256" key="1">
    <source>
        <dbReference type="SAM" id="MobiDB-lite"/>
    </source>
</evidence>
<evidence type="ECO:0000313" key="2">
    <source>
        <dbReference type="EMBL" id="NGM81125.1"/>
    </source>
</evidence>
<feature type="compositionally biased region" description="Basic and acidic residues" evidence="1">
    <location>
        <begin position="78"/>
        <end position="101"/>
    </location>
</feature>
<dbReference type="EMBL" id="JAAKGU010000001">
    <property type="protein sequence ID" value="NGM81125.1"/>
    <property type="molecule type" value="Genomic_DNA"/>
</dbReference>
<gene>
    <name evidence="2" type="ORF">G5B47_01725</name>
</gene>
<feature type="region of interest" description="Disordered" evidence="1">
    <location>
        <begin position="21"/>
        <end position="101"/>
    </location>
</feature>
<reference evidence="2 3" key="1">
    <citation type="submission" date="2020-02" db="EMBL/GenBank/DDBJ databases">
        <authorList>
            <person name="Gao J."/>
            <person name="Sun J."/>
        </authorList>
    </citation>
    <scope>NUCLEOTIDE SEQUENCE [LARGE SCALE GENOMIC DNA]</scope>
    <source>
        <strain evidence="2 3">7124</strain>
    </source>
</reference>
<organism evidence="2 3">
    <name type="scientific">Paenibacillus apii</name>
    <dbReference type="NCBI Taxonomy" id="1850370"/>
    <lineage>
        <taxon>Bacteria</taxon>
        <taxon>Bacillati</taxon>
        <taxon>Bacillota</taxon>
        <taxon>Bacilli</taxon>
        <taxon>Bacillales</taxon>
        <taxon>Paenibacillaceae</taxon>
        <taxon>Paenibacillus</taxon>
    </lineage>
</organism>
<evidence type="ECO:0000313" key="3">
    <source>
        <dbReference type="Proteomes" id="UP000480151"/>
    </source>
</evidence>
<proteinExistence type="predicted"/>
<accession>A0A6M1PFX0</accession>
<dbReference type="Proteomes" id="UP000480151">
    <property type="component" value="Unassembled WGS sequence"/>
</dbReference>